<evidence type="ECO:0000256" key="7">
    <source>
        <dbReference type="SAM" id="Phobius"/>
    </source>
</evidence>
<dbReference type="EMBL" id="JBHTMO010000029">
    <property type="protein sequence ID" value="MFD1393734.1"/>
    <property type="molecule type" value="Genomic_DNA"/>
</dbReference>
<gene>
    <name evidence="10" type="ORF">ACFQ3L_09170</name>
</gene>
<dbReference type="PANTHER" id="PTHR24221:SF646">
    <property type="entry name" value="HAEMOLYSIN SECRETION ATP-BINDING PROTEIN"/>
    <property type="match status" value="1"/>
</dbReference>
<dbReference type="Pfam" id="PF00005">
    <property type="entry name" value="ABC_tran"/>
    <property type="match status" value="1"/>
</dbReference>
<evidence type="ECO:0000256" key="5">
    <source>
        <dbReference type="ARBA" id="ARBA00022989"/>
    </source>
</evidence>
<dbReference type="PROSITE" id="PS50893">
    <property type="entry name" value="ABC_TRANSPORTER_2"/>
    <property type="match status" value="1"/>
</dbReference>
<evidence type="ECO:0000256" key="3">
    <source>
        <dbReference type="ARBA" id="ARBA00022741"/>
    </source>
</evidence>
<dbReference type="PROSITE" id="PS50929">
    <property type="entry name" value="ABC_TM1F"/>
    <property type="match status" value="1"/>
</dbReference>
<comment type="caution">
    <text evidence="10">The sequence shown here is derived from an EMBL/GenBank/DDBJ whole genome shotgun (WGS) entry which is preliminary data.</text>
</comment>
<dbReference type="SMART" id="SM00382">
    <property type="entry name" value="AAA"/>
    <property type="match status" value="1"/>
</dbReference>
<evidence type="ECO:0000256" key="2">
    <source>
        <dbReference type="ARBA" id="ARBA00022692"/>
    </source>
</evidence>
<evidence type="ECO:0000256" key="1">
    <source>
        <dbReference type="ARBA" id="ARBA00004651"/>
    </source>
</evidence>
<feature type="transmembrane region" description="Helical" evidence="7">
    <location>
        <begin position="271"/>
        <end position="291"/>
    </location>
</feature>
<dbReference type="GO" id="GO:0005524">
    <property type="term" value="F:ATP binding"/>
    <property type="evidence" value="ECO:0007669"/>
    <property type="project" value="UniProtKB-KW"/>
</dbReference>
<keyword evidence="5 7" id="KW-1133">Transmembrane helix</keyword>
<dbReference type="PANTHER" id="PTHR24221">
    <property type="entry name" value="ATP-BINDING CASSETTE SUB-FAMILY B"/>
    <property type="match status" value="1"/>
</dbReference>
<dbReference type="InterPro" id="IPR039421">
    <property type="entry name" value="Type_1_exporter"/>
</dbReference>
<sequence>MDQNKSFWTKLRGIVWLIHQVDAGMLPVQFCYVLLVGILPYLNTGFLGVLLILLQRRARPAQIVTLLLVFLAVRLGLTVLQRVVEKLQADHHQLLGQRLAALTAEKLVRLDYQDFESKDLRAAYDTARRGASFSGDLGALVQTGFYQVFNLLIAAGFAIGILVTLLRGHVAESKFAWLFNTPWYLVVILAVLALPLLLSVWGMRRGSVKQREMIQKVVAHNVSWQYYNDFAENFKNGELTRLYDASGMMSRAEEQALDAGNQATWHGMMGMFGATAVPSGVIQLAVGGLFVLVGLQAYAGGLAVGTVLIAVGYLQQFMLAFDGFIGGLGYAVNEVNYLQYYVTLLKMPTSHTGGTLPVEKRTDNDFAIAFHDVSFKYPDSDEWALRHINLTLHIGERLAIVGKNGSGKTTLVKLLCRLFTPTEGEITLNDIDIQKYDLAEYQSLLGVVFQDFRLFAYSIGENVAASTQVDEARVWQALDVADITARVKAMPKGLATPITKSLFDDGIDISGGEAQKIAIARAWYKDAPIMILDEPTAALDPISEYEIYQRFDALVGDKTAIYISHRMSSTRFSQRIVVFDQGRIVQDGNHETLMKQAGRYRQLFNAQAQYYTDAKIKEERQKGLQSAAPVVQ</sequence>
<feature type="transmembrane region" description="Helical" evidence="7">
    <location>
        <begin position="148"/>
        <end position="170"/>
    </location>
</feature>
<keyword evidence="6 7" id="KW-0472">Membrane</keyword>
<feature type="domain" description="ABC transporter" evidence="8">
    <location>
        <begin position="368"/>
        <end position="606"/>
    </location>
</feature>
<dbReference type="InterPro" id="IPR027417">
    <property type="entry name" value="P-loop_NTPase"/>
</dbReference>
<evidence type="ECO:0000259" key="8">
    <source>
        <dbReference type="PROSITE" id="PS50893"/>
    </source>
</evidence>
<accession>A0ABW4B9Q8</accession>
<protein>
    <submittedName>
        <fullName evidence="10">ABC transporter ATP-binding protein</fullName>
    </submittedName>
</protein>
<evidence type="ECO:0000256" key="4">
    <source>
        <dbReference type="ARBA" id="ARBA00022840"/>
    </source>
</evidence>
<feature type="transmembrane region" description="Helical" evidence="7">
    <location>
        <begin position="30"/>
        <end position="54"/>
    </location>
</feature>
<dbReference type="InterPro" id="IPR003593">
    <property type="entry name" value="AAA+_ATPase"/>
</dbReference>
<reference evidence="11" key="1">
    <citation type="journal article" date="2019" name="Int. J. Syst. Evol. Microbiol.">
        <title>The Global Catalogue of Microorganisms (GCM) 10K type strain sequencing project: providing services to taxonomists for standard genome sequencing and annotation.</title>
        <authorList>
            <consortium name="The Broad Institute Genomics Platform"/>
            <consortium name="The Broad Institute Genome Sequencing Center for Infectious Disease"/>
            <person name="Wu L."/>
            <person name="Ma J."/>
        </authorList>
    </citation>
    <scope>NUCLEOTIDE SEQUENCE [LARGE SCALE GENOMIC DNA]</scope>
    <source>
        <strain evidence="11">CCM 8911</strain>
    </source>
</reference>
<dbReference type="InterPro" id="IPR011527">
    <property type="entry name" value="ABC1_TM_dom"/>
</dbReference>
<feature type="domain" description="ABC transmembrane type-1" evidence="9">
    <location>
        <begin position="34"/>
        <end position="333"/>
    </location>
</feature>
<dbReference type="Gene3D" id="3.40.50.300">
    <property type="entry name" value="P-loop containing nucleotide triphosphate hydrolases"/>
    <property type="match status" value="1"/>
</dbReference>
<dbReference type="SUPFAM" id="SSF90123">
    <property type="entry name" value="ABC transporter transmembrane region"/>
    <property type="match status" value="1"/>
</dbReference>
<keyword evidence="11" id="KW-1185">Reference proteome</keyword>
<proteinExistence type="predicted"/>
<evidence type="ECO:0000313" key="11">
    <source>
        <dbReference type="Proteomes" id="UP001597249"/>
    </source>
</evidence>
<keyword evidence="3" id="KW-0547">Nucleotide-binding</keyword>
<evidence type="ECO:0000313" key="10">
    <source>
        <dbReference type="EMBL" id="MFD1393734.1"/>
    </source>
</evidence>
<dbReference type="RefSeq" id="WP_125585733.1">
    <property type="nucleotide sequence ID" value="NZ_JBHTMO010000029.1"/>
</dbReference>
<feature type="transmembrane region" description="Helical" evidence="7">
    <location>
        <begin position="297"/>
        <end position="314"/>
    </location>
</feature>
<dbReference type="InterPro" id="IPR017871">
    <property type="entry name" value="ABC_transporter-like_CS"/>
</dbReference>
<keyword evidence="2 7" id="KW-0812">Transmembrane</keyword>
<dbReference type="InterPro" id="IPR036640">
    <property type="entry name" value="ABC1_TM_sf"/>
</dbReference>
<organism evidence="10 11">
    <name type="scientific">Lacticaseibacillus jixianensis</name>
    <dbReference type="NCBI Taxonomy" id="2486012"/>
    <lineage>
        <taxon>Bacteria</taxon>
        <taxon>Bacillati</taxon>
        <taxon>Bacillota</taxon>
        <taxon>Bacilli</taxon>
        <taxon>Lactobacillales</taxon>
        <taxon>Lactobacillaceae</taxon>
        <taxon>Lacticaseibacillus</taxon>
    </lineage>
</organism>
<dbReference type="InterPro" id="IPR003439">
    <property type="entry name" value="ABC_transporter-like_ATP-bd"/>
</dbReference>
<dbReference type="PROSITE" id="PS00211">
    <property type="entry name" value="ABC_TRANSPORTER_1"/>
    <property type="match status" value="1"/>
</dbReference>
<dbReference type="SUPFAM" id="SSF52540">
    <property type="entry name" value="P-loop containing nucleoside triphosphate hydrolases"/>
    <property type="match status" value="1"/>
</dbReference>
<dbReference type="Proteomes" id="UP001597249">
    <property type="component" value="Unassembled WGS sequence"/>
</dbReference>
<comment type="subcellular location">
    <subcellularLocation>
        <location evidence="1">Cell membrane</location>
        <topology evidence="1">Multi-pass membrane protein</topology>
    </subcellularLocation>
</comment>
<evidence type="ECO:0000259" key="9">
    <source>
        <dbReference type="PROSITE" id="PS50929"/>
    </source>
</evidence>
<name>A0ABW4B9Q8_9LACO</name>
<keyword evidence="4 10" id="KW-0067">ATP-binding</keyword>
<feature type="transmembrane region" description="Helical" evidence="7">
    <location>
        <begin position="182"/>
        <end position="203"/>
    </location>
</feature>
<evidence type="ECO:0000256" key="6">
    <source>
        <dbReference type="ARBA" id="ARBA00023136"/>
    </source>
</evidence>
<feature type="transmembrane region" description="Helical" evidence="7">
    <location>
        <begin position="60"/>
        <end position="80"/>
    </location>
</feature>
<dbReference type="Gene3D" id="1.20.1560.10">
    <property type="entry name" value="ABC transporter type 1, transmembrane domain"/>
    <property type="match status" value="1"/>
</dbReference>